<dbReference type="GO" id="GO:0071949">
    <property type="term" value="F:FAD binding"/>
    <property type="evidence" value="ECO:0007669"/>
    <property type="project" value="InterPro"/>
</dbReference>
<dbReference type="InterPro" id="IPR012951">
    <property type="entry name" value="BBE"/>
</dbReference>
<dbReference type="Pfam" id="PF08031">
    <property type="entry name" value="BBE"/>
    <property type="match status" value="1"/>
</dbReference>
<gene>
    <name evidence="7" type="ORF">FNYG_15134</name>
</gene>
<evidence type="ECO:0000256" key="3">
    <source>
        <dbReference type="ARBA" id="ARBA00022630"/>
    </source>
</evidence>
<dbReference type="InterPro" id="IPR050416">
    <property type="entry name" value="FAD-linked_Oxidoreductase"/>
</dbReference>
<accession>A0A2K0UKG2</accession>
<dbReference type="Gene3D" id="3.40.462.20">
    <property type="match status" value="1"/>
</dbReference>
<comment type="similarity">
    <text evidence="2">Belongs to the oxygen-dependent FAD-linked oxidoreductase family.</text>
</comment>
<keyword evidence="4" id="KW-0274">FAD</keyword>
<evidence type="ECO:0000259" key="6">
    <source>
        <dbReference type="PROSITE" id="PS51387"/>
    </source>
</evidence>
<keyword evidence="3" id="KW-0285">Flavoprotein</keyword>
<dbReference type="EMBL" id="MTQA01000473">
    <property type="protein sequence ID" value="PNP58216.1"/>
    <property type="molecule type" value="Genomic_DNA"/>
</dbReference>
<evidence type="ECO:0000313" key="7">
    <source>
        <dbReference type="EMBL" id="PNP58216.1"/>
    </source>
</evidence>
<evidence type="ECO:0000313" key="8">
    <source>
        <dbReference type="Proteomes" id="UP000236664"/>
    </source>
</evidence>
<evidence type="ECO:0000256" key="5">
    <source>
        <dbReference type="ARBA" id="ARBA00023002"/>
    </source>
</evidence>
<name>A0A2K0UKG2_GIBNY</name>
<proteinExistence type="inferred from homology"/>
<dbReference type="PANTHER" id="PTHR42973:SF39">
    <property type="entry name" value="FAD-BINDING PCMH-TYPE DOMAIN-CONTAINING PROTEIN"/>
    <property type="match status" value="1"/>
</dbReference>
<dbReference type="Pfam" id="PF01565">
    <property type="entry name" value="FAD_binding_4"/>
    <property type="match status" value="1"/>
</dbReference>
<dbReference type="PANTHER" id="PTHR42973">
    <property type="entry name" value="BINDING OXIDOREDUCTASE, PUTATIVE (AFU_ORTHOLOGUE AFUA_1G17690)-RELATED"/>
    <property type="match status" value="1"/>
</dbReference>
<dbReference type="SUPFAM" id="SSF56176">
    <property type="entry name" value="FAD-binding/transporter-associated domain-like"/>
    <property type="match status" value="1"/>
</dbReference>
<dbReference type="STRING" id="42673.A0A2K0UKG2"/>
<dbReference type="InterPro" id="IPR016166">
    <property type="entry name" value="FAD-bd_PCMH"/>
</dbReference>
<dbReference type="InterPro" id="IPR016169">
    <property type="entry name" value="FAD-bd_PCMH_sub2"/>
</dbReference>
<comment type="caution">
    <text evidence="7">The sequence shown here is derived from an EMBL/GenBank/DDBJ whole genome shotgun (WGS) entry which is preliminary data.</text>
</comment>
<dbReference type="GO" id="GO:0016491">
    <property type="term" value="F:oxidoreductase activity"/>
    <property type="evidence" value="ECO:0007669"/>
    <property type="project" value="UniProtKB-KW"/>
</dbReference>
<dbReference type="InterPro" id="IPR006094">
    <property type="entry name" value="Oxid_FAD_bind_N"/>
</dbReference>
<dbReference type="Gene3D" id="3.30.465.10">
    <property type="match status" value="2"/>
</dbReference>
<evidence type="ECO:0000256" key="1">
    <source>
        <dbReference type="ARBA" id="ARBA00001974"/>
    </source>
</evidence>
<protein>
    <recommendedName>
        <fullName evidence="6">FAD-binding PCMH-type domain-containing protein</fullName>
    </recommendedName>
</protein>
<dbReference type="AlphaFoldDB" id="A0A2K0UKG2"/>
<keyword evidence="8" id="KW-1185">Reference proteome</keyword>
<evidence type="ECO:0000256" key="2">
    <source>
        <dbReference type="ARBA" id="ARBA00005466"/>
    </source>
</evidence>
<keyword evidence="5" id="KW-0560">Oxidoreductase</keyword>
<dbReference type="OrthoDB" id="407275at2759"/>
<evidence type="ECO:0000256" key="4">
    <source>
        <dbReference type="ARBA" id="ARBA00022827"/>
    </source>
</evidence>
<organism evidence="7 8">
    <name type="scientific">Gibberella nygamai</name>
    <name type="common">Bean root rot disease fungus</name>
    <name type="synonym">Fusarium nygamai</name>
    <dbReference type="NCBI Taxonomy" id="42673"/>
    <lineage>
        <taxon>Eukaryota</taxon>
        <taxon>Fungi</taxon>
        <taxon>Dikarya</taxon>
        <taxon>Ascomycota</taxon>
        <taxon>Pezizomycotina</taxon>
        <taxon>Sordariomycetes</taxon>
        <taxon>Hypocreomycetidae</taxon>
        <taxon>Hypocreales</taxon>
        <taxon>Nectriaceae</taxon>
        <taxon>Fusarium</taxon>
        <taxon>Fusarium fujikuroi species complex</taxon>
    </lineage>
</organism>
<sequence length="603" mass="67766">MATQRPGLPQLTKEEKERQKRLLDLCMQQVGFFRRKKIPVYTPGELEYEKSVANANLLYRFERPGCVIQPEHESHIRITVDRAKKAGLPIRIKNGGHSYAGFSAINNGISIDLVNMKRVDLDKDNMTITMDAGALWAHAYHELINDHHNQLVINGGRCPSVGVSGFTLGGGLAPFTRSFGLGSDTLLEVRIVTADHGIIRVSPKDQKEEKRDLFWALCGAGGNNFGVVTQLKMKVQELRHPFVVSGVYTWAPAHCAESQKAFTEAMIKFYTAEWTNEMTIDTSWLMDLKDTREDPSVRFLVYYNGLETEFDKEVDEKLGNCGKVGDKDKLDNKDKVNDKDKVEDKDKSLAEQLKDRTLPESSTLFLHETLVAQWSEETQKALPSNAMFRIYTSFSFTKATVKEHISKIIDTLQKGLVAFKNEFKGEEGSIRVSWIHSGGKANESDPGDSAYRWRGCEYHTYIMIEWKDKWLETKMRKNLTDFNKALRGYSMDGLGVYVNFPDATLDKDTYEKAYYGGNKDKLQRIKAYWDKDNIFQWPHGVQVGPHAESEGTAMEFAAPPLPASSKPAVKGFVNPGEAAGVSACISWDTFNPTSGSPIVSLGN</sequence>
<comment type="cofactor">
    <cofactor evidence="1">
        <name>FAD</name>
        <dbReference type="ChEBI" id="CHEBI:57692"/>
    </cofactor>
</comment>
<dbReference type="InterPro" id="IPR036318">
    <property type="entry name" value="FAD-bd_PCMH-like_sf"/>
</dbReference>
<dbReference type="PROSITE" id="PS51387">
    <property type="entry name" value="FAD_PCMH"/>
    <property type="match status" value="1"/>
</dbReference>
<feature type="domain" description="FAD-binding PCMH-type" evidence="6">
    <location>
        <begin position="60"/>
        <end position="238"/>
    </location>
</feature>
<dbReference type="Proteomes" id="UP000236664">
    <property type="component" value="Unassembled WGS sequence"/>
</dbReference>
<reference evidence="7 8" key="1">
    <citation type="submission" date="2017-06" db="EMBL/GenBank/DDBJ databases">
        <title>Genome of Fusarium nygamai isolate CS10214.</title>
        <authorList>
            <person name="Gardiner D.M."/>
            <person name="Obanor F."/>
            <person name="Kazan K."/>
        </authorList>
    </citation>
    <scope>NUCLEOTIDE SEQUENCE [LARGE SCALE GENOMIC DNA]</scope>
    <source>
        <strain evidence="7 8">CS10214</strain>
    </source>
</reference>